<dbReference type="Proteomes" id="UP000694892">
    <property type="component" value="Unassembled WGS sequence"/>
</dbReference>
<evidence type="ECO:0000313" key="1">
    <source>
        <dbReference type="EMBL" id="OCT55860.1"/>
    </source>
</evidence>
<protein>
    <submittedName>
        <fullName evidence="1">Uncharacterized protein</fullName>
    </submittedName>
</protein>
<gene>
    <name evidence="1" type="ORF">XELAEV_18002858mg</name>
</gene>
<sequence>MQNKSVLCVLHCVWHWSPVRNACPCITITSLSIICHQRHCISLGRTVSEKRALMIIHYFWKFLINAYTFPILNCLQPMT</sequence>
<name>A0A974BPH7_XENLA</name>
<proteinExistence type="predicted"/>
<dbReference type="AlphaFoldDB" id="A0A974BPH7"/>
<reference evidence="1" key="1">
    <citation type="submission" date="2016-05" db="EMBL/GenBank/DDBJ databases">
        <title>WGS assembly of Xenopus laevis.</title>
        <authorList>
            <person name="Session A."/>
            <person name="Uno Y."/>
            <person name="Kwon T."/>
            <person name="Chapman J."/>
            <person name="Toyoda A."/>
            <person name="Takahashi S."/>
            <person name="Fukui A."/>
            <person name="Hikosaka A."/>
            <person name="Putnam N."/>
            <person name="Stites J."/>
            <person name="Van Heeringen S."/>
            <person name="Quigley I."/>
            <person name="Heinz S."/>
            <person name="Hellsten U."/>
            <person name="Lyons J."/>
            <person name="Suzuki A."/>
            <person name="Kondo M."/>
            <person name="Ogino H."/>
            <person name="Ochi H."/>
            <person name="Bogdanovic O."/>
            <person name="Lister R."/>
            <person name="Georgiou G."/>
            <person name="Paranjpe S."/>
            <person name="Van Kruijsbergen I."/>
            <person name="Mozaffari S."/>
            <person name="Shu S."/>
            <person name="Schmutz J."/>
            <person name="Jenkins J."/>
            <person name="Grimwood J."/>
            <person name="Carlson J."/>
            <person name="Mitros T."/>
            <person name="Simakov O."/>
            <person name="Heald R."/>
            <person name="Miller K."/>
            <person name="Haudenschild C."/>
            <person name="Kuroki Y."/>
            <person name="Tanaka T."/>
            <person name="Michiue T."/>
            <person name="Watanabe M."/>
            <person name="Kinoshita T."/>
            <person name="Ohta Y."/>
            <person name="Mawaribuchi S."/>
            <person name="Suzuki Y."/>
            <person name="Haramoto Y."/>
            <person name="Yamamoto T."/>
            <person name="Takagi C."/>
            <person name="Kitzman J."/>
            <person name="Shendure J."/>
            <person name="Nakayama T."/>
            <person name="Izutsu Y."/>
            <person name="Robert J."/>
            <person name="Dichmann D."/>
            <person name="Flajnik M."/>
            <person name="Houston D."/>
            <person name="Marcotte E."/>
            <person name="Wallingford J."/>
            <person name="Ito Y."/>
            <person name="Asashima M."/>
            <person name="Ueno N."/>
            <person name="Matsuda Y."/>
            <person name="Jan Veenstra G."/>
            <person name="Fujiyama A."/>
            <person name="Harland R."/>
            <person name="Taira M."/>
            <person name="Rokhsar D.S."/>
        </authorList>
    </citation>
    <scope>NUCLEOTIDE SEQUENCE</scope>
    <source>
        <strain evidence="1">J</strain>
        <tissue evidence="1">Blood</tissue>
    </source>
</reference>
<dbReference type="EMBL" id="KV470537">
    <property type="protein sequence ID" value="OCT55860.1"/>
    <property type="molecule type" value="Genomic_DNA"/>
</dbReference>
<organism evidence="1">
    <name type="scientific">Xenopus laevis</name>
    <name type="common">African clawed frog</name>
    <dbReference type="NCBI Taxonomy" id="8355"/>
    <lineage>
        <taxon>Eukaryota</taxon>
        <taxon>Metazoa</taxon>
        <taxon>Chordata</taxon>
        <taxon>Craniata</taxon>
        <taxon>Vertebrata</taxon>
        <taxon>Euteleostomi</taxon>
        <taxon>Amphibia</taxon>
        <taxon>Batrachia</taxon>
        <taxon>Anura</taxon>
        <taxon>Pipoidea</taxon>
        <taxon>Pipidae</taxon>
        <taxon>Xenopodinae</taxon>
        <taxon>Xenopus</taxon>
        <taxon>Xenopus</taxon>
    </lineage>
</organism>
<accession>A0A974BPH7</accession>